<reference evidence="3" key="1">
    <citation type="submission" date="2022-11" db="UniProtKB">
        <authorList>
            <consortium name="WormBaseParasite"/>
        </authorList>
    </citation>
    <scope>IDENTIFICATION</scope>
</reference>
<name>A0A914UQZ6_9BILA</name>
<protein>
    <submittedName>
        <fullName evidence="3">Uncharacterized protein</fullName>
    </submittedName>
</protein>
<evidence type="ECO:0000313" key="3">
    <source>
        <dbReference type="WBParaSite" id="PSAMB.scaffold116size76799.g2345.t1"/>
    </source>
</evidence>
<sequence>MTQLSLLAAIFLFSQSSALVCDSYHSFREEGKLRQIISSICGARNTGYCVKVTYWDSDWRKKRGFSGGCDANDCAGLASGNKTIALEWGSDGCRKHLDYGSEGEICCCNDRDRCNAARHNYWTFSLLTLSTVVTFLVSKLSKRDGPGWRGALCDVGDCGMRDADRCVFLRAISRVAVLRRSSDLFLLRIPDAVSTATDLTVFHRKGAGYSALKWRETAGGRMRVGHGVWGEIGHAGAMLVRDDWTRDVAPVGRRRPPPSVACVVDWAVGGVVKRPSALRINKTGCIDALLRGTDCARRTDGHGANAQPPARLPGFLYGPPDSRKSALLHRPIHPRRLCGNGR</sequence>
<dbReference type="WBParaSite" id="PSAMB.scaffold116size76799.g2345.t1">
    <property type="protein sequence ID" value="PSAMB.scaffold116size76799.g2345.t1"/>
    <property type="gene ID" value="PSAMB.scaffold116size76799.g2345"/>
</dbReference>
<dbReference type="Proteomes" id="UP000887566">
    <property type="component" value="Unplaced"/>
</dbReference>
<keyword evidence="1" id="KW-0732">Signal</keyword>
<dbReference type="AlphaFoldDB" id="A0A914UQZ6"/>
<proteinExistence type="predicted"/>
<organism evidence="2 3">
    <name type="scientific">Plectus sambesii</name>
    <dbReference type="NCBI Taxonomy" id="2011161"/>
    <lineage>
        <taxon>Eukaryota</taxon>
        <taxon>Metazoa</taxon>
        <taxon>Ecdysozoa</taxon>
        <taxon>Nematoda</taxon>
        <taxon>Chromadorea</taxon>
        <taxon>Plectida</taxon>
        <taxon>Plectina</taxon>
        <taxon>Plectoidea</taxon>
        <taxon>Plectidae</taxon>
        <taxon>Plectus</taxon>
    </lineage>
</organism>
<evidence type="ECO:0000256" key="1">
    <source>
        <dbReference type="SAM" id="SignalP"/>
    </source>
</evidence>
<feature type="signal peptide" evidence="1">
    <location>
        <begin position="1"/>
        <end position="18"/>
    </location>
</feature>
<feature type="chain" id="PRO_5037686717" evidence="1">
    <location>
        <begin position="19"/>
        <end position="342"/>
    </location>
</feature>
<keyword evidence="2" id="KW-1185">Reference proteome</keyword>
<accession>A0A914UQZ6</accession>
<evidence type="ECO:0000313" key="2">
    <source>
        <dbReference type="Proteomes" id="UP000887566"/>
    </source>
</evidence>